<protein>
    <submittedName>
        <fullName evidence="8">Site-specific recombinase XerD</fullName>
    </submittedName>
</protein>
<dbReference type="InterPro" id="IPR044068">
    <property type="entry name" value="CB"/>
</dbReference>
<dbReference type="GO" id="GO:0003677">
    <property type="term" value="F:DNA binding"/>
    <property type="evidence" value="ECO:0007669"/>
    <property type="project" value="UniProtKB-UniRule"/>
</dbReference>
<dbReference type="InterPro" id="IPR010998">
    <property type="entry name" value="Integrase_recombinase_N"/>
</dbReference>
<dbReference type="InterPro" id="IPR002104">
    <property type="entry name" value="Integrase_catalytic"/>
</dbReference>
<dbReference type="InterPro" id="IPR050090">
    <property type="entry name" value="Tyrosine_recombinase_XerCD"/>
</dbReference>
<comment type="caution">
    <text evidence="8">The sequence shown here is derived from an EMBL/GenBank/DDBJ whole genome shotgun (WGS) entry which is preliminary data.</text>
</comment>
<feature type="domain" description="Core-binding (CB)" evidence="7">
    <location>
        <begin position="104"/>
        <end position="187"/>
    </location>
</feature>
<evidence type="ECO:0000256" key="2">
    <source>
        <dbReference type="ARBA" id="ARBA00022908"/>
    </source>
</evidence>
<dbReference type="PROSITE" id="PS51898">
    <property type="entry name" value="TYR_RECOMBINASE"/>
    <property type="match status" value="1"/>
</dbReference>
<dbReference type="PANTHER" id="PTHR30349">
    <property type="entry name" value="PHAGE INTEGRASE-RELATED"/>
    <property type="match status" value="1"/>
</dbReference>
<dbReference type="RefSeq" id="WP_103982604.1">
    <property type="nucleotide sequence ID" value="NZ_FNVS01000003.1"/>
</dbReference>
<dbReference type="Pfam" id="PF00589">
    <property type="entry name" value="Phage_integrase"/>
    <property type="match status" value="1"/>
</dbReference>
<dbReference type="GO" id="GO:0015074">
    <property type="term" value="P:DNA integration"/>
    <property type="evidence" value="ECO:0007669"/>
    <property type="project" value="UniProtKB-KW"/>
</dbReference>
<evidence type="ECO:0000256" key="3">
    <source>
        <dbReference type="ARBA" id="ARBA00023125"/>
    </source>
</evidence>
<gene>
    <name evidence="8" type="ORF">SAMN05444001_103117</name>
</gene>
<dbReference type="PROSITE" id="PS51900">
    <property type="entry name" value="CB"/>
    <property type="match status" value="1"/>
</dbReference>
<dbReference type="Gene3D" id="1.10.443.10">
    <property type="entry name" value="Intergrase catalytic core"/>
    <property type="match status" value="1"/>
</dbReference>
<dbReference type="Gene3D" id="1.10.150.130">
    <property type="match status" value="1"/>
</dbReference>
<dbReference type="InterPro" id="IPR013762">
    <property type="entry name" value="Integrase-like_cat_sf"/>
</dbReference>
<keyword evidence="9" id="KW-1185">Reference proteome</keyword>
<accession>A0A8G2BUS6</accession>
<evidence type="ECO:0000259" key="6">
    <source>
        <dbReference type="PROSITE" id="PS51898"/>
    </source>
</evidence>
<sequence>MSTTISVVCYKSKVLKNNESPLMLRICKDGKRKYESIGISILPSLWDFKQNKPTRKCPNKEYIERLIAEKVKVYTDKVIEFKSQEKEFTATSLMEKVNKPVKRKTVQEVFNQYIQELESANRLRYADMYKCTMHSLIKFNKHLDIPFSDMDTIWLKRYEVWLQSQGLAINTLGTRFRHLRVIYNFAIEEKIVKSEYYPFNSFKVSKLSQTTAKRSIQKDEILSVLNYQGQTPLECLAIDLFTFSYLAAGINFGDIARLTKDNILENRLIYIRKKTQKQIKVSLQEQAIKLIQKYSMPDNPYLFPILSNFHKTEQQKVNRIHKIIAKVNKSLKEIGERLNIPIDLTTYVARHSFATVLKRSGVNTSLICEALGHSSERVTQIYLDSFGNDQMEDAMKNLL</sequence>
<keyword evidence="2" id="KW-0229">DNA integration</keyword>
<dbReference type="Proteomes" id="UP000236725">
    <property type="component" value="Unassembled WGS sequence"/>
</dbReference>
<evidence type="ECO:0000313" key="9">
    <source>
        <dbReference type="Proteomes" id="UP000236725"/>
    </source>
</evidence>
<proteinExistence type="inferred from homology"/>
<dbReference type="CDD" id="cd01185">
    <property type="entry name" value="INTN1_C_like"/>
    <property type="match status" value="1"/>
</dbReference>
<evidence type="ECO:0000256" key="4">
    <source>
        <dbReference type="ARBA" id="ARBA00023172"/>
    </source>
</evidence>
<dbReference type="EMBL" id="FNVS01000003">
    <property type="protein sequence ID" value="SEF60879.1"/>
    <property type="molecule type" value="Genomic_DNA"/>
</dbReference>
<comment type="similarity">
    <text evidence="1">Belongs to the 'phage' integrase family.</text>
</comment>
<evidence type="ECO:0000259" key="7">
    <source>
        <dbReference type="PROSITE" id="PS51900"/>
    </source>
</evidence>
<evidence type="ECO:0000313" key="8">
    <source>
        <dbReference type="EMBL" id="SEF60879.1"/>
    </source>
</evidence>
<keyword evidence="3 5" id="KW-0238">DNA-binding</keyword>
<feature type="domain" description="Tyr recombinase" evidence="6">
    <location>
        <begin position="211"/>
        <end position="396"/>
    </location>
</feature>
<dbReference type="SUPFAM" id="SSF56349">
    <property type="entry name" value="DNA breaking-rejoining enzymes"/>
    <property type="match status" value="1"/>
</dbReference>
<dbReference type="InterPro" id="IPR035386">
    <property type="entry name" value="Arm-DNA-bind_5"/>
</dbReference>
<name>A0A8G2BUS6_9BACT</name>
<evidence type="ECO:0000256" key="5">
    <source>
        <dbReference type="PROSITE-ProRule" id="PRU01248"/>
    </source>
</evidence>
<reference evidence="8 9" key="1">
    <citation type="submission" date="2016-10" db="EMBL/GenBank/DDBJ databases">
        <authorList>
            <person name="Varghese N."/>
            <person name="Submissions S."/>
        </authorList>
    </citation>
    <scope>NUCLEOTIDE SEQUENCE [LARGE SCALE GENOMIC DNA]</scope>
    <source>
        <strain evidence="8 9">DSM 29073</strain>
    </source>
</reference>
<dbReference type="InterPro" id="IPR011010">
    <property type="entry name" value="DNA_brk_join_enz"/>
</dbReference>
<dbReference type="PANTHER" id="PTHR30349:SF64">
    <property type="entry name" value="PROPHAGE INTEGRASE INTD-RELATED"/>
    <property type="match status" value="1"/>
</dbReference>
<organism evidence="8 9">
    <name type="scientific">Parabacteroides chinchillae</name>
    <dbReference type="NCBI Taxonomy" id="871327"/>
    <lineage>
        <taxon>Bacteria</taxon>
        <taxon>Pseudomonadati</taxon>
        <taxon>Bacteroidota</taxon>
        <taxon>Bacteroidia</taxon>
        <taxon>Bacteroidales</taxon>
        <taxon>Tannerellaceae</taxon>
        <taxon>Parabacteroides</taxon>
    </lineage>
</organism>
<dbReference type="AlphaFoldDB" id="A0A8G2BUS6"/>
<dbReference type="GO" id="GO:0006310">
    <property type="term" value="P:DNA recombination"/>
    <property type="evidence" value="ECO:0007669"/>
    <property type="project" value="UniProtKB-KW"/>
</dbReference>
<evidence type="ECO:0000256" key="1">
    <source>
        <dbReference type="ARBA" id="ARBA00008857"/>
    </source>
</evidence>
<dbReference type="InterPro" id="IPR025269">
    <property type="entry name" value="SAM-like_dom"/>
</dbReference>
<dbReference type="Pfam" id="PF13102">
    <property type="entry name" value="Phage_int_SAM_5"/>
    <property type="match status" value="1"/>
</dbReference>
<keyword evidence="4" id="KW-0233">DNA recombination</keyword>
<dbReference type="Pfam" id="PF17293">
    <property type="entry name" value="Arm-DNA-bind_5"/>
    <property type="match status" value="1"/>
</dbReference>